<dbReference type="EMBL" id="VULT01000015">
    <property type="protein sequence ID" value="MSS18045.1"/>
    <property type="molecule type" value="Genomic_DNA"/>
</dbReference>
<dbReference type="PROSITE" id="PS50072">
    <property type="entry name" value="CSA_PPIASE_2"/>
    <property type="match status" value="1"/>
</dbReference>
<comment type="similarity">
    <text evidence="1 4">Belongs to the cyclophilin-type PPIase family.</text>
</comment>
<dbReference type="GO" id="GO:0006457">
    <property type="term" value="P:protein folding"/>
    <property type="evidence" value="ECO:0007669"/>
    <property type="project" value="InterPro"/>
</dbReference>
<dbReference type="PRINTS" id="PR00153">
    <property type="entry name" value="CSAPPISMRASE"/>
</dbReference>
<dbReference type="AlphaFoldDB" id="A0A6L5XE69"/>
<reference evidence="6 7" key="1">
    <citation type="submission" date="2019-08" db="EMBL/GenBank/DDBJ databases">
        <title>In-depth cultivation of the pig gut microbiome towards novel bacterial diversity and tailored functional studies.</title>
        <authorList>
            <person name="Wylensek D."/>
            <person name="Hitch T.C.A."/>
            <person name="Clavel T."/>
        </authorList>
    </citation>
    <scope>NUCLEOTIDE SEQUENCE [LARGE SCALE GENOMIC DNA]</scope>
    <source>
        <strain evidence="6 7">Oil-RF-744-WCA-WT-10</strain>
    </source>
</reference>
<dbReference type="GO" id="GO:0003755">
    <property type="term" value="F:peptidyl-prolyl cis-trans isomerase activity"/>
    <property type="evidence" value="ECO:0007669"/>
    <property type="project" value="UniProtKB-UniRule"/>
</dbReference>
<dbReference type="InterPro" id="IPR029000">
    <property type="entry name" value="Cyclophilin-like_dom_sf"/>
</dbReference>
<dbReference type="InterPro" id="IPR020892">
    <property type="entry name" value="Cyclophilin-type_PPIase_CS"/>
</dbReference>
<proteinExistence type="inferred from homology"/>
<evidence type="ECO:0000256" key="1">
    <source>
        <dbReference type="ARBA" id="ARBA00007365"/>
    </source>
</evidence>
<dbReference type="PANTHER" id="PTHR45625">
    <property type="entry name" value="PEPTIDYL-PROLYL CIS-TRANS ISOMERASE-RELATED"/>
    <property type="match status" value="1"/>
</dbReference>
<comment type="catalytic activity">
    <reaction evidence="4">
        <text>[protein]-peptidylproline (omega=180) = [protein]-peptidylproline (omega=0)</text>
        <dbReference type="Rhea" id="RHEA:16237"/>
        <dbReference type="Rhea" id="RHEA-COMP:10747"/>
        <dbReference type="Rhea" id="RHEA-COMP:10748"/>
        <dbReference type="ChEBI" id="CHEBI:83833"/>
        <dbReference type="ChEBI" id="CHEBI:83834"/>
        <dbReference type="EC" id="5.2.1.8"/>
    </reaction>
</comment>
<name>A0A6L5XE69_9BACT</name>
<feature type="domain" description="PPIase cyclophilin-type" evidence="5">
    <location>
        <begin position="42"/>
        <end position="280"/>
    </location>
</feature>
<comment type="function">
    <text evidence="4">PPIases accelerate the folding of proteins. It catalyzes the cis-trans isomerization of proline imidic peptide bonds in oligopeptides.</text>
</comment>
<dbReference type="Proteomes" id="UP000483362">
    <property type="component" value="Unassembled WGS sequence"/>
</dbReference>
<dbReference type="Pfam" id="PF00160">
    <property type="entry name" value="Pro_isomerase"/>
    <property type="match status" value="2"/>
</dbReference>
<keyword evidence="7" id="KW-1185">Reference proteome</keyword>
<dbReference type="InterPro" id="IPR002130">
    <property type="entry name" value="Cyclophilin-type_PPIase_dom"/>
</dbReference>
<gene>
    <name evidence="6" type="ORF">FYJ29_09795</name>
</gene>
<feature type="signal peptide" evidence="4">
    <location>
        <begin position="1"/>
        <end position="22"/>
    </location>
</feature>
<feature type="chain" id="PRO_5027146137" description="Peptidyl-prolyl cis-trans isomerase" evidence="4">
    <location>
        <begin position="23"/>
        <end position="282"/>
    </location>
</feature>
<evidence type="ECO:0000256" key="4">
    <source>
        <dbReference type="RuleBase" id="RU363019"/>
    </source>
</evidence>
<dbReference type="CDD" id="cd00317">
    <property type="entry name" value="cyclophilin"/>
    <property type="match status" value="1"/>
</dbReference>
<comment type="caution">
    <text evidence="6">The sequence shown here is derived from an EMBL/GenBank/DDBJ whole genome shotgun (WGS) entry which is preliminary data.</text>
</comment>
<evidence type="ECO:0000256" key="3">
    <source>
        <dbReference type="ARBA" id="ARBA00023235"/>
    </source>
</evidence>
<evidence type="ECO:0000313" key="6">
    <source>
        <dbReference type="EMBL" id="MSS18045.1"/>
    </source>
</evidence>
<dbReference type="InterPro" id="IPR044666">
    <property type="entry name" value="Cyclophilin_A-like"/>
</dbReference>
<dbReference type="Gene3D" id="2.40.100.10">
    <property type="entry name" value="Cyclophilin-like"/>
    <property type="match status" value="2"/>
</dbReference>
<dbReference type="PANTHER" id="PTHR45625:SF4">
    <property type="entry name" value="PEPTIDYLPROLYL ISOMERASE DOMAIN AND WD REPEAT-CONTAINING PROTEIN 1"/>
    <property type="match status" value="1"/>
</dbReference>
<evidence type="ECO:0000256" key="2">
    <source>
        <dbReference type="ARBA" id="ARBA00023110"/>
    </source>
</evidence>
<accession>A0A6L5XE69</accession>
<protein>
    <recommendedName>
        <fullName evidence="4">Peptidyl-prolyl cis-trans isomerase</fullName>
        <shortName evidence="4">PPIase</shortName>
        <ecNumber evidence="4">5.2.1.8</ecNumber>
    </recommendedName>
</protein>
<sequence length="282" mass="31249">MRFFNSLIIVLVLLLFSSTCIAAQDTQQQQIELKNCTKVSLETSMGRIVVALYNDTPIHRDNFIKLVKEGYYDGLLFHRVINEFMIQGGDPTSRDADSTAMLGSGGPGYTLPAEIKFPEHYHKRGALAAARTGDSTNPNRRSSGSQFYIVTGSRIDNQALGMIEMRLESQVCQNIFVNLVEQHRDSLMQLQASGDTAAVVHAQQQLAAETKAIYTKNPAFYSAEMKKTYTTVGGAPHLDAQYTVFGEVIEGMDVVDRIQQVETNAANRPKHDVKIIKATIVE</sequence>
<organism evidence="6 7">
    <name type="scientific">Sodaliphilus pleomorphus</name>
    <dbReference type="NCBI Taxonomy" id="2606626"/>
    <lineage>
        <taxon>Bacteria</taxon>
        <taxon>Pseudomonadati</taxon>
        <taxon>Bacteroidota</taxon>
        <taxon>Bacteroidia</taxon>
        <taxon>Bacteroidales</taxon>
        <taxon>Muribaculaceae</taxon>
        <taxon>Sodaliphilus</taxon>
    </lineage>
</organism>
<keyword evidence="4" id="KW-0732">Signal</keyword>
<evidence type="ECO:0000259" key="5">
    <source>
        <dbReference type="PROSITE" id="PS50072"/>
    </source>
</evidence>
<dbReference type="EC" id="5.2.1.8" evidence="4"/>
<keyword evidence="2 4" id="KW-0697">Rotamase</keyword>
<dbReference type="SUPFAM" id="SSF50891">
    <property type="entry name" value="Cyclophilin-like"/>
    <property type="match status" value="1"/>
</dbReference>
<keyword evidence="3 4" id="KW-0413">Isomerase</keyword>
<evidence type="ECO:0000313" key="7">
    <source>
        <dbReference type="Proteomes" id="UP000483362"/>
    </source>
</evidence>
<dbReference type="PROSITE" id="PS00170">
    <property type="entry name" value="CSA_PPIASE_1"/>
    <property type="match status" value="1"/>
</dbReference>